<feature type="transmembrane region" description="Helical" evidence="6">
    <location>
        <begin position="75"/>
        <end position="99"/>
    </location>
</feature>
<feature type="transmembrane region" description="Helical" evidence="6">
    <location>
        <begin position="356"/>
        <end position="376"/>
    </location>
</feature>
<evidence type="ECO:0000256" key="1">
    <source>
        <dbReference type="ARBA" id="ARBA00004651"/>
    </source>
</evidence>
<feature type="transmembrane region" description="Helical" evidence="6">
    <location>
        <begin position="277"/>
        <end position="310"/>
    </location>
</feature>
<keyword evidence="3 6" id="KW-0812">Transmembrane</keyword>
<keyword evidence="4 6" id="KW-1133">Transmembrane helix</keyword>
<evidence type="ECO:0000256" key="4">
    <source>
        <dbReference type="ARBA" id="ARBA00022989"/>
    </source>
</evidence>
<feature type="transmembrane region" description="Helical" evidence="6">
    <location>
        <begin position="44"/>
        <end position="63"/>
    </location>
</feature>
<feature type="transmembrane region" description="Helical" evidence="6">
    <location>
        <begin position="134"/>
        <end position="152"/>
    </location>
</feature>
<evidence type="ECO:0000256" key="5">
    <source>
        <dbReference type="ARBA" id="ARBA00023136"/>
    </source>
</evidence>
<comment type="subcellular location">
    <subcellularLocation>
        <location evidence="1">Cell membrane</location>
        <topology evidence="1">Multi-pass membrane protein</topology>
    </subcellularLocation>
</comment>
<dbReference type="Gene3D" id="1.20.1250.20">
    <property type="entry name" value="MFS general substrate transporter like domains"/>
    <property type="match status" value="1"/>
</dbReference>
<dbReference type="PANTHER" id="PTHR43124">
    <property type="entry name" value="PURINE EFFLUX PUMP PBUE"/>
    <property type="match status" value="1"/>
</dbReference>
<keyword evidence="5 6" id="KW-0472">Membrane</keyword>
<dbReference type="SUPFAM" id="SSF103473">
    <property type="entry name" value="MFS general substrate transporter"/>
    <property type="match status" value="1"/>
</dbReference>
<dbReference type="Pfam" id="PF07690">
    <property type="entry name" value="MFS_1"/>
    <property type="match status" value="1"/>
</dbReference>
<dbReference type="Proteomes" id="UP001526430">
    <property type="component" value="Unassembled WGS sequence"/>
</dbReference>
<dbReference type="InterPro" id="IPR050189">
    <property type="entry name" value="MFS_Efflux_Transporters"/>
</dbReference>
<evidence type="ECO:0000313" key="9">
    <source>
        <dbReference type="Proteomes" id="UP001526430"/>
    </source>
</evidence>
<evidence type="ECO:0000256" key="2">
    <source>
        <dbReference type="ARBA" id="ARBA00022475"/>
    </source>
</evidence>
<dbReference type="EMBL" id="JAPFQI010000011">
    <property type="protein sequence ID" value="MCW8086745.1"/>
    <property type="molecule type" value="Genomic_DNA"/>
</dbReference>
<evidence type="ECO:0000256" key="3">
    <source>
        <dbReference type="ARBA" id="ARBA00022692"/>
    </source>
</evidence>
<proteinExistence type="predicted"/>
<evidence type="ECO:0000256" key="6">
    <source>
        <dbReference type="SAM" id="Phobius"/>
    </source>
</evidence>
<dbReference type="PANTHER" id="PTHR43124:SF3">
    <property type="entry name" value="CHLORAMPHENICOL EFFLUX PUMP RV0191"/>
    <property type="match status" value="1"/>
</dbReference>
<feature type="transmembrane region" description="Helical" evidence="6">
    <location>
        <begin position="330"/>
        <end position="349"/>
    </location>
</feature>
<name>A0ABT3NX44_9PROT</name>
<accession>A0ABT3NX44</accession>
<evidence type="ECO:0000259" key="7">
    <source>
        <dbReference type="PROSITE" id="PS50850"/>
    </source>
</evidence>
<dbReference type="InterPro" id="IPR036259">
    <property type="entry name" value="MFS_trans_sf"/>
</dbReference>
<sequence length="389" mass="40377">MSHRALILTFGLAGFAASFATRLTDPLVAVLALDFAADPARVALLATAFALPFALVQPVLGPVADAWGKQRVIRFALAFQAVFLFASALAPALLVLLVLRALTGMAGGGIFPVTLALFGDRVPMAERQVAISRFLAFAIAGQMMGGFAAGVLEPILGWRGLMALCGAASAVAALVVWRDRAAPEPRGVLSLGGALSRYRALLSHRPATRLFRAVGVEGMLVFGAFPFFANHLYESGMGGTREAGFTVAAFGCGGFLYAMLAPLLVRRLGPWRMMRLGAGLAALAMLGLAAASGAAPFVSAGLLLGLGFFMLHNTLQTRATEVAPQARASVVALHAFHFFLGQAAGPLLYGALRATLGLPFAMLLAAIGLGLLGWIMGRPGTPGEPLRGP</sequence>
<dbReference type="InterPro" id="IPR011701">
    <property type="entry name" value="MFS"/>
</dbReference>
<reference evidence="8 9" key="1">
    <citation type="submission" date="2022-10" db="EMBL/GenBank/DDBJ databases">
        <title>Roseococcus glaciei nov., sp. nov., isolated from glacier.</title>
        <authorList>
            <person name="Liu Q."/>
            <person name="Xin Y.-H."/>
        </authorList>
    </citation>
    <scope>NUCLEOTIDE SEQUENCE [LARGE SCALE GENOMIC DNA]</scope>
    <source>
        <strain evidence="8 9">MDT2-1-1</strain>
    </source>
</reference>
<gene>
    <name evidence="8" type="ORF">OF850_14005</name>
</gene>
<keyword evidence="9" id="KW-1185">Reference proteome</keyword>
<feature type="transmembrane region" description="Helical" evidence="6">
    <location>
        <begin position="158"/>
        <end position="177"/>
    </location>
</feature>
<feature type="transmembrane region" description="Helical" evidence="6">
    <location>
        <begin position="105"/>
        <end position="122"/>
    </location>
</feature>
<keyword evidence="2" id="KW-1003">Cell membrane</keyword>
<dbReference type="PROSITE" id="PS50850">
    <property type="entry name" value="MFS"/>
    <property type="match status" value="1"/>
</dbReference>
<organism evidence="8 9">
    <name type="scientific">Sabulicella glaciei</name>
    <dbReference type="NCBI Taxonomy" id="2984948"/>
    <lineage>
        <taxon>Bacteria</taxon>
        <taxon>Pseudomonadati</taxon>
        <taxon>Pseudomonadota</taxon>
        <taxon>Alphaproteobacteria</taxon>
        <taxon>Acetobacterales</taxon>
        <taxon>Acetobacteraceae</taxon>
        <taxon>Sabulicella</taxon>
    </lineage>
</organism>
<dbReference type="RefSeq" id="WP_301590860.1">
    <property type="nucleotide sequence ID" value="NZ_JAPFQI010000011.1"/>
</dbReference>
<feature type="domain" description="Major facilitator superfamily (MFS) profile" evidence="7">
    <location>
        <begin position="6"/>
        <end position="382"/>
    </location>
</feature>
<comment type="caution">
    <text evidence="8">The sequence shown here is derived from an EMBL/GenBank/DDBJ whole genome shotgun (WGS) entry which is preliminary data.</text>
</comment>
<feature type="transmembrane region" description="Helical" evidence="6">
    <location>
        <begin position="210"/>
        <end position="233"/>
    </location>
</feature>
<protein>
    <submittedName>
        <fullName evidence="8">MFS transporter</fullName>
    </submittedName>
</protein>
<dbReference type="InterPro" id="IPR020846">
    <property type="entry name" value="MFS_dom"/>
</dbReference>
<evidence type="ECO:0000313" key="8">
    <source>
        <dbReference type="EMBL" id="MCW8086745.1"/>
    </source>
</evidence>
<feature type="transmembrane region" description="Helical" evidence="6">
    <location>
        <begin position="245"/>
        <end position="265"/>
    </location>
</feature>